<dbReference type="InterPro" id="IPR046341">
    <property type="entry name" value="SET_dom_sf"/>
</dbReference>
<dbReference type="AlphaFoldDB" id="A0AB34JBB1"/>
<keyword evidence="1" id="KW-0732">Signal</keyword>
<keyword evidence="4" id="KW-1185">Reference proteome</keyword>
<dbReference type="PANTHER" id="PTHR45660">
    <property type="entry name" value="HISTONE-LYSINE N-METHYLTRANSFERASE SETMAR"/>
    <property type="match status" value="1"/>
</dbReference>
<dbReference type="PANTHER" id="PTHR45660:SF13">
    <property type="entry name" value="HISTONE-LYSINE N-METHYLTRANSFERASE SETMAR"/>
    <property type="match status" value="1"/>
</dbReference>
<dbReference type="GO" id="GO:0042054">
    <property type="term" value="F:histone methyltransferase activity"/>
    <property type="evidence" value="ECO:0007669"/>
    <property type="project" value="TreeGrafter"/>
</dbReference>
<feature type="domain" description="SET" evidence="2">
    <location>
        <begin position="62"/>
        <end position="172"/>
    </location>
</feature>
<comment type="caution">
    <text evidence="3">The sequence shown here is derived from an EMBL/GenBank/DDBJ whole genome shotgun (WGS) entry which is preliminary data.</text>
</comment>
<dbReference type="InterPro" id="IPR051357">
    <property type="entry name" value="H3K9_HMTase_SUVAR3-9"/>
</dbReference>
<gene>
    <name evidence="3" type="ORF">AB1Y20_002525</name>
</gene>
<proteinExistence type="predicted"/>
<sequence>MSAALLTSTLLSAALYPLSRLLACPPPPPLLLLTRTPSSRASLSSCAATPPAPTSKTPLDASRVAVRSAGVAGLGAFTVDAIAAGAFVCSYAGTLLTRREVWARYVGEPAEYLFGLTADLSIDAQSSHHYSRFFNHHENGTLHARVPHPPRAIHFYASRDICPGEELTFDYGMSYWLWRDKPSPHSDSRWSRLEGPMTAAKFQAMLARSEEESCRALRRYLSHCGGFERSGGRDRPLEASAHAELQAAAAECFARSLARADSSGALSEAFLAWVASADAELRLIRRWRGGMAPFPSARREAVALTIYLLWRCPKAHHVHLPLQADVCRRMVARLQRGDDPSDLSAVWAVLEKHAPTAHTRKLSAMLQSWIEETVP</sequence>
<dbReference type="Gene3D" id="2.170.270.10">
    <property type="entry name" value="SET domain"/>
    <property type="match status" value="1"/>
</dbReference>
<dbReference type="PROSITE" id="PS50280">
    <property type="entry name" value="SET"/>
    <property type="match status" value="1"/>
</dbReference>
<evidence type="ECO:0000313" key="4">
    <source>
        <dbReference type="Proteomes" id="UP001515480"/>
    </source>
</evidence>
<feature type="chain" id="PRO_5044222754" description="SET domain-containing protein" evidence="1">
    <location>
        <begin position="24"/>
        <end position="375"/>
    </location>
</feature>
<reference evidence="3 4" key="1">
    <citation type="journal article" date="2024" name="Science">
        <title>Giant polyketide synthase enzymes in the biosynthesis of giant marine polyether toxins.</title>
        <authorList>
            <person name="Fallon T.R."/>
            <person name="Shende V.V."/>
            <person name="Wierzbicki I.H."/>
            <person name="Pendleton A.L."/>
            <person name="Watervoot N.F."/>
            <person name="Auber R.P."/>
            <person name="Gonzalez D.J."/>
            <person name="Wisecaver J.H."/>
            <person name="Moore B.S."/>
        </authorList>
    </citation>
    <scope>NUCLEOTIDE SEQUENCE [LARGE SCALE GENOMIC DNA]</scope>
    <source>
        <strain evidence="3 4">12B1</strain>
    </source>
</reference>
<protein>
    <recommendedName>
        <fullName evidence="2">SET domain-containing protein</fullName>
    </recommendedName>
</protein>
<dbReference type="GO" id="GO:0003690">
    <property type="term" value="F:double-stranded DNA binding"/>
    <property type="evidence" value="ECO:0007669"/>
    <property type="project" value="TreeGrafter"/>
</dbReference>
<name>A0AB34JBB1_PRYPA</name>
<dbReference type="EMBL" id="JBGBPQ010000011">
    <property type="protein sequence ID" value="KAL1515911.1"/>
    <property type="molecule type" value="Genomic_DNA"/>
</dbReference>
<dbReference type="Pfam" id="PF00856">
    <property type="entry name" value="SET"/>
    <property type="match status" value="1"/>
</dbReference>
<dbReference type="Proteomes" id="UP001515480">
    <property type="component" value="Unassembled WGS sequence"/>
</dbReference>
<evidence type="ECO:0000256" key="1">
    <source>
        <dbReference type="SAM" id="SignalP"/>
    </source>
</evidence>
<evidence type="ECO:0000313" key="3">
    <source>
        <dbReference type="EMBL" id="KAL1515911.1"/>
    </source>
</evidence>
<evidence type="ECO:0000259" key="2">
    <source>
        <dbReference type="PROSITE" id="PS50280"/>
    </source>
</evidence>
<dbReference type="SUPFAM" id="SSF82199">
    <property type="entry name" value="SET domain"/>
    <property type="match status" value="1"/>
</dbReference>
<dbReference type="InterPro" id="IPR001214">
    <property type="entry name" value="SET_dom"/>
</dbReference>
<accession>A0AB34JBB1</accession>
<feature type="signal peptide" evidence="1">
    <location>
        <begin position="1"/>
        <end position="23"/>
    </location>
</feature>
<dbReference type="SMART" id="SM00317">
    <property type="entry name" value="SET"/>
    <property type="match status" value="1"/>
</dbReference>
<organism evidence="3 4">
    <name type="scientific">Prymnesium parvum</name>
    <name type="common">Toxic golden alga</name>
    <dbReference type="NCBI Taxonomy" id="97485"/>
    <lineage>
        <taxon>Eukaryota</taxon>
        <taxon>Haptista</taxon>
        <taxon>Haptophyta</taxon>
        <taxon>Prymnesiophyceae</taxon>
        <taxon>Prymnesiales</taxon>
        <taxon>Prymnesiaceae</taxon>
        <taxon>Prymnesium</taxon>
    </lineage>
</organism>